<protein>
    <submittedName>
        <fullName evidence="4">Damage-inducible protein DinB</fullName>
    </submittedName>
</protein>
<evidence type="ECO:0000256" key="1">
    <source>
        <dbReference type="ARBA" id="ARBA00008635"/>
    </source>
</evidence>
<keyword evidence="2 3" id="KW-0479">Metal-binding</keyword>
<dbReference type="EMBL" id="JACJHT010000001">
    <property type="protein sequence ID" value="MBA9036921.1"/>
    <property type="molecule type" value="Genomic_DNA"/>
</dbReference>
<comment type="similarity">
    <text evidence="1">Belongs to the DinB family.</text>
</comment>
<organism evidence="4 5">
    <name type="scientific">Priestia aryabhattai</name>
    <name type="common">Bacillus aryabhattai</name>
    <dbReference type="NCBI Taxonomy" id="412384"/>
    <lineage>
        <taxon>Bacteria</taxon>
        <taxon>Bacillati</taxon>
        <taxon>Bacillota</taxon>
        <taxon>Bacilli</taxon>
        <taxon>Bacillales</taxon>
        <taxon>Bacillaceae</taxon>
        <taxon>Priestia</taxon>
    </lineage>
</organism>
<dbReference type="InterPro" id="IPR034660">
    <property type="entry name" value="DinB/YfiT-like"/>
</dbReference>
<dbReference type="SUPFAM" id="SSF109854">
    <property type="entry name" value="DinB/YfiT-like putative metalloenzymes"/>
    <property type="match status" value="1"/>
</dbReference>
<evidence type="ECO:0000256" key="3">
    <source>
        <dbReference type="PIRSR" id="PIRSR607837-1"/>
    </source>
</evidence>
<keyword evidence="5" id="KW-1185">Reference proteome</keyword>
<gene>
    <name evidence="4" type="ORF">HNP21_000010</name>
</gene>
<feature type="binding site" evidence="3">
    <location>
        <position position="136"/>
    </location>
    <ligand>
        <name>a divalent metal cation</name>
        <dbReference type="ChEBI" id="CHEBI:60240"/>
    </ligand>
</feature>
<name>A0A7W3N5Y1_PRIAR</name>
<dbReference type="InterPro" id="IPR007837">
    <property type="entry name" value="DinB"/>
</dbReference>
<dbReference type="Proteomes" id="UP000543174">
    <property type="component" value="Unassembled WGS sequence"/>
</dbReference>
<dbReference type="AlphaFoldDB" id="A0A7W3N5Y1"/>
<dbReference type="Pfam" id="PF05163">
    <property type="entry name" value="DinB"/>
    <property type="match status" value="1"/>
</dbReference>
<dbReference type="GO" id="GO:0046872">
    <property type="term" value="F:metal ion binding"/>
    <property type="evidence" value="ECO:0007669"/>
    <property type="project" value="UniProtKB-KW"/>
</dbReference>
<feature type="binding site" evidence="3">
    <location>
        <position position="140"/>
    </location>
    <ligand>
        <name>a divalent metal cation</name>
        <dbReference type="ChEBI" id="CHEBI:60240"/>
    </ligand>
</feature>
<reference evidence="4" key="1">
    <citation type="submission" date="2020-08" db="EMBL/GenBank/DDBJ databases">
        <title>Functional genomics of gut bacteria from endangered species of beetles.</title>
        <authorList>
            <person name="Carlos-Shanley C."/>
        </authorList>
    </citation>
    <scope>NUCLEOTIDE SEQUENCE [LARGE SCALE GENOMIC DNA]</scope>
    <source>
        <strain evidence="4">S00060</strain>
    </source>
</reference>
<dbReference type="PANTHER" id="PTHR37302:SF1">
    <property type="entry name" value="PROTEIN DINB"/>
    <property type="match status" value="1"/>
</dbReference>
<evidence type="ECO:0000313" key="5">
    <source>
        <dbReference type="Proteomes" id="UP000543174"/>
    </source>
</evidence>
<dbReference type="RefSeq" id="WP_182527342.1">
    <property type="nucleotide sequence ID" value="NZ_JACJHT010000001.1"/>
</dbReference>
<dbReference type="Gene3D" id="1.20.120.450">
    <property type="entry name" value="dinb family like domain"/>
    <property type="match status" value="1"/>
</dbReference>
<comment type="caution">
    <text evidence="4">The sequence shown here is derived from an EMBL/GenBank/DDBJ whole genome shotgun (WGS) entry which is preliminary data.</text>
</comment>
<evidence type="ECO:0000313" key="4">
    <source>
        <dbReference type="EMBL" id="MBA9036921.1"/>
    </source>
</evidence>
<proteinExistence type="inferred from homology"/>
<evidence type="ECO:0000256" key="2">
    <source>
        <dbReference type="ARBA" id="ARBA00022723"/>
    </source>
</evidence>
<accession>A0A7W3N5Y1</accession>
<feature type="binding site" evidence="3">
    <location>
        <position position="48"/>
    </location>
    <ligand>
        <name>a divalent metal cation</name>
        <dbReference type="ChEBI" id="CHEBI:60240"/>
    </ligand>
</feature>
<dbReference type="PANTHER" id="PTHR37302">
    <property type="entry name" value="SLR1116 PROTEIN"/>
    <property type="match status" value="1"/>
</dbReference>
<sequence length="172" mass="20083">MKGQELQFYNYHVWANQKIFSHLKGLPQDIYHKEVKNVFSSVSEVLGHIYATDTIWLSVMSGYSFDEIIKSGKQLRENIKGKSIEEMEMMFLNLSEQFKAFFDHQDNLNQLVFCAHPNFGQLETNLFELIQHVVNHGTYHRGNITAMLRQMRYPGVMTDYVAYLYATKVSNS</sequence>